<feature type="compositionally biased region" description="Basic residues" evidence="6">
    <location>
        <begin position="1"/>
        <end position="12"/>
    </location>
</feature>
<comment type="similarity">
    <text evidence="2">Belongs to the HMGB family.</text>
</comment>
<organism evidence="8 9">
    <name type="scientific">Trema orientale</name>
    <name type="common">Charcoal tree</name>
    <name type="synonym">Celtis orientalis</name>
    <dbReference type="NCBI Taxonomy" id="63057"/>
    <lineage>
        <taxon>Eukaryota</taxon>
        <taxon>Viridiplantae</taxon>
        <taxon>Streptophyta</taxon>
        <taxon>Embryophyta</taxon>
        <taxon>Tracheophyta</taxon>
        <taxon>Spermatophyta</taxon>
        <taxon>Magnoliopsida</taxon>
        <taxon>eudicotyledons</taxon>
        <taxon>Gunneridae</taxon>
        <taxon>Pentapetalae</taxon>
        <taxon>rosids</taxon>
        <taxon>fabids</taxon>
        <taxon>Rosales</taxon>
        <taxon>Cannabaceae</taxon>
        <taxon>Trema</taxon>
    </lineage>
</organism>
<keyword evidence="9" id="KW-1185">Reference proteome</keyword>
<dbReference type="Proteomes" id="UP000237000">
    <property type="component" value="Unassembled WGS sequence"/>
</dbReference>
<evidence type="ECO:0000259" key="7">
    <source>
        <dbReference type="PROSITE" id="PS50118"/>
    </source>
</evidence>
<dbReference type="CDD" id="cd22005">
    <property type="entry name" value="HMG-box_AtHMGB1-like"/>
    <property type="match status" value="1"/>
</dbReference>
<evidence type="ECO:0000256" key="5">
    <source>
        <dbReference type="PROSITE-ProRule" id="PRU00267"/>
    </source>
</evidence>
<dbReference type="GO" id="GO:0030527">
    <property type="term" value="F:structural constituent of chromatin"/>
    <property type="evidence" value="ECO:0007669"/>
    <property type="project" value="UniProtKB-ARBA"/>
</dbReference>
<evidence type="ECO:0000313" key="9">
    <source>
        <dbReference type="Proteomes" id="UP000237000"/>
    </source>
</evidence>
<dbReference type="AlphaFoldDB" id="A0A2P5DJ49"/>
<dbReference type="Pfam" id="PF00505">
    <property type="entry name" value="HMG_box"/>
    <property type="match status" value="1"/>
</dbReference>
<dbReference type="OrthoDB" id="1919336at2759"/>
<dbReference type="EMBL" id="JXTC01000267">
    <property type="protein sequence ID" value="PON73275.1"/>
    <property type="molecule type" value="Genomic_DNA"/>
</dbReference>
<dbReference type="GO" id="GO:0005634">
    <property type="term" value="C:nucleus"/>
    <property type="evidence" value="ECO:0007669"/>
    <property type="project" value="UniProtKB-SubCell"/>
</dbReference>
<feature type="compositionally biased region" description="Basic and acidic residues" evidence="6">
    <location>
        <begin position="29"/>
        <end position="40"/>
    </location>
</feature>
<feature type="region of interest" description="Disordered" evidence="6">
    <location>
        <begin position="1"/>
        <end position="43"/>
    </location>
</feature>
<keyword evidence="4 5" id="KW-0539">Nucleus</keyword>
<comment type="subcellular location">
    <subcellularLocation>
        <location evidence="1">Nucleus</location>
    </subcellularLocation>
</comment>
<name>A0A2P5DJ49_TREOI</name>
<feature type="region of interest" description="Disordered" evidence="6">
    <location>
        <begin position="111"/>
        <end position="145"/>
    </location>
</feature>
<feature type="DNA-binding region" description="HMG box" evidence="5">
    <location>
        <begin position="41"/>
        <end position="108"/>
    </location>
</feature>
<dbReference type="InterPro" id="IPR009071">
    <property type="entry name" value="HMG_box_dom"/>
</dbReference>
<gene>
    <name evidence="8" type="ORF">TorRG33x02_250110</name>
</gene>
<evidence type="ECO:0000313" key="8">
    <source>
        <dbReference type="EMBL" id="PON73275.1"/>
    </source>
</evidence>
<dbReference type="InParanoid" id="A0A2P5DJ49"/>
<dbReference type="InterPro" id="IPR036910">
    <property type="entry name" value="HMG_box_dom_sf"/>
</dbReference>
<keyword evidence="3 5" id="KW-0238">DNA-binding</keyword>
<dbReference type="GO" id="GO:0003677">
    <property type="term" value="F:DNA binding"/>
    <property type="evidence" value="ECO:0007669"/>
    <property type="project" value="UniProtKB-UniRule"/>
</dbReference>
<evidence type="ECO:0000256" key="2">
    <source>
        <dbReference type="ARBA" id="ARBA00008774"/>
    </source>
</evidence>
<evidence type="ECO:0000256" key="1">
    <source>
        <dbReference type="ARBA" id="ARBA00004123"/>
    </source>
</evidence>
<comment type="caution">
    <text evidence="8">The sequence shown here is derived from an EMBL/GenBank/DDBJ whole genome shotgun (WGS) entry which is preliminary data.</text>
</comment>
<feature type="domain" description="HMG box" evidence="7">
    <location>
        <begin position="41"/>
        <end position="108"/>
    </location>
</feature>
<evidence type="ECO:0000256" key="4">
    <source>
        <dbReference type="ARBA" id="ARBA00023242"/>
    </source>
</evidence>
<dbReference type="Gene3D" id="1.10.30.10">
    <property type="entry name" value="High mobility group box domain"/>
    <property type="match status" value="1"/>
</dbReference>
<dbReference type="SMART" id="SM00398">
    <property type="entry name" value="HMG"/>
    <property type="match status" value="1"/>
</dbReference>
<dbReference type="STRING" id="63057.A0A2P5DJ49"/>
<sequence length="145" mass="16390">MDGSKSKSKSARRSTSIELKRKRAGGGRKAGEMAVKDPNKPKKPAKSLLLFVNEFKEQYKKEHPNEPFALFRRAHDKWKSMSHAERAPFVGKARKMAFEYDKNMHAYLLAEGADGSGTEESDRSESNSEVDDKNDERGGYDDMMS</sequence>
<proteinExistence type="inferred from homology"/>
<dbReference type="PANTHER" id="PTHR46261">
    <property type="entry name" value="HIGH MOBILITY GROUP B PROTEIN 4-RELATED"/>
    <property type="match status" value="1"/>
</dbReference>
<dbReference type="GO" id="GO:0000785">
    <property type="term" value="C:chromatin"/>
    <property type="evidence" value="ECO:0007669"/>
    <property type="project" value="UniProtKB-ARBA"/>
</dbReference>
<dbReference type="SUPFAM" id="SSF47095">
    <property type="entry name" value="HMG-box"/>
    <property type="match status" value="1"/>
</dbReference>
<reference evidence="9" key="1">
    <citation type="submission" date="2016-06" db="EMBL/GenBank/DDBJ databases">
        <title>Parallel loss of symbiosis genes in relatives of nitrogen-fixing non-legume Parasponia.</title>
        <authorList>
            <person name="Van Velzen R."/>
            <person name="Holmer R."/>
            <person name="Bu F."/>
            <person name="Rutten L."/>
            <person name="Van Zeijl A."/>
            <person name="Liu W."/>
            <person name="Santuari L."/>
            <person name="Cao Q."/>
            <person name="Sharma T."/>
            <person name="Shen D."/>
            <person name="Roswanjaya Y."/>
            <person name="Wardhani T."/>
            <person name="Kalhor M.S."/>
            <person name="Jansen J."/>
            <person name="Van den Hoogen J."/>
            <person name="Gungor B."/>
            <person name="Hartog M."/>
            <person name="Hontelez J."/>
            <person name="Verver J."/>
            <person name="Yang W.-C."/>
            <person name="Schijlen E."/>
            <person name="Repin R."/>
            <person name="Schilthuizen M."/>
            <person name="Schranz E."/>
            <person name="Heidstra R."/>
            <person name="Miyata K."/>
            <person name="Fedorova E."/>
            <person name="Kohlen W."/>
            <person name="Bisseling T."/>
            <person name="Smit S."/>
            <person name="Geurts R."/>
        </authorList>
    </citation>
    <scope>NUCLEOTIDE SEQUENCE [LARGE SCALE GENOMIC DNA]</scope>
    <source>
        <strain evidence="9">cv. RG33-2</strain>
    </source>
</reference>
<feature type="compositionally biased region" description="Basic and acidic residues" evidence="6">
    <location>
        <begin position="120"/>
        <end position="145"/>
    </location>
</feature>
<dbReference type="InterPro" id="IPR031061">
    <property type="entry name" value="HMGB_plant"/>
</dbReference>
<protein>
    <submittedName>
        <fullName evidence="8">High mobility group box domain containing protein</fullName>
    </submittedName>
</protein>
<dbReference type="GO" id="GO:0006325">
    <property type="term" value="P:chromatin organization"/>
    <property type="evidence" value="ECO:0007669"/>
    <property type="project" value="UniProtKB-ARBA"/>
</dbReference>
<dbReference type="GO" id="GO:0003682">
    <property type="term" value="F:chromatin binding"/>
    <property type="evidence" value="ECO:0007669"/>
    <property type="project" value="UniProtKB-ARBA"/>
</dbReference>
<accession>A0A2P5DJ49</accession>
<dbReference type="PANTHER" id="PTHR46261:SF18">
    <property type="entry name" value="DNA-BINDING PROTEIN MNB1B"/>
    <property type="match status" value="1"/>
</dbReference>
<dbReference type="PROSITE" id="PS50118">
    <property type="entry name" value="HMG_BOX_2"/>
    <property type="match status" value="1"/>
</dbReference>
<evidence type="ECO:0000256" key="3">
    <source>
        <dbReference type="ARBA" id="ARBA00023125"/>
    </source>
</evidence>
<evidence type="ECO:0000256" key="6">
    <source>
        <dbReference type="SAM" id="MobiDB-lite"/>
    </source>
</evidence>